<keyword evidence="1" id="KW-0812">Transmembrane</keyword>
<dbReference type="Pfam" id="PF12277">
    <property type="entry name" value="DUF3618"/>
    <property type="match status" value="1"/>
</dbReference>
<dbReference type="RefSeq" id="WP_133412870.1">
    <property type="nucleotide sequence ID" value="NZ_SDLP01000001.1"/>
</dbReference>
<evidence type="ECO:0000313" key="3">
    <source>
        <dbReference type="Proteomes" id="UP000294952"/>
    </source>
</evidence>
<name>A0A4R5XBT8_9MYCO</name>
<accession>A0A4R5XBT8</accession>
<proteinExistence type="predicted"/>
<sequence>MAPQPDKGPEPGPDAGIDELQADIERTRAELGETVGALTEKLDVKGRAQQKVADTKDAVSQRSHGAIETVRTKPAIPVGAIVAIVATVGVLIWLRRRN</sequence>
<organism evidence="2 3">
    <name type="scientific">Mycolicibacterium obuense</name>
    <dbReference type="NCBI Taxonomy" id="1807"/>
    <lineage>
        <taxon>Bacteria</taxon>
        <taxon>Bacillati</taxon>
        <taxon>Actinomycetota</taxon>
        <taxon>Actinomycetes</taxon>
        <taxon>Mycobacteriales</taxon>
        <taxon>Mycobacteriaceae</taxon>
        <taxon>Mycolicibacterium</taxon>
    </lineage>
</organism>
<comment type="caution">
    <text evidence="2">The sequence shown here is derived from an EMBL/GenBank/DDBJ whole genome shotgun (WGS) entry which is preliminary data.</text>
</comment>
<protein>
    <submittedName>
        <fullName evidence="2">DUF3618 domain-containing protein</fullName>
    </submittedName>
</protein>
<evidence type="ECO:0000256" key="1">
    <source>
        <dbReference type="SAM" id="Phobius"/>
    </source>
</evidence>
<keyword evidence="1" id="KW-0472">Membrane</keyword>
<dbReference type="Proteomes" id="UP000294952">
    <property type="component" value="Unassembled WGS sequence"/>
</dbReference>
<evidence type="ECO:0000313" key="2">
    <source>
        <dbReference type="EMBL" id="TDL12103.1"/>
    </source>
</evidence>
<dbReference type="InterPro" id="IPR022062">
    <property type="entry name" value="DUF3618"/>
</dbReference>
<keyword evidence="1" id="KW-1133">Transmembrane helix</keyword>
<gene>
    <name evidence="2" type="ORF">EUA04_03745</name>
</gene>
<dbReference type="EMBL" id="SDLP01000001">
    <property type="protein sequence ID" value="TDL12103.1"/>
    <property type="molecule type" value="Genomic_DNA"/>
</dbReference>
<feature type="transmembrane region" description="Helical" evidence="1">
    <location>
        <begin position="75"/>
        <end position="94"/>
    </location>
</feature>
<reference evidence="2 3" key="1">
    <citation type="submission" date="2019-01" db="EMBL/GenBank/DDBJ databases">
        <title>High-quality-draft genome sequences of five non-tuberculosis mycobacteriaceae isolated from a nosocomial environment.</title>
        <authorList>
            <person name="Tiago I."/>
            <person name="Alarico S."/>
            <person name="Pereira S.G."/>
            <person name="Coelho C."/>
            <person name="Maranha A."/>
            <person name="Empadinhas N."/>
        </authorList>
    </citation>
    <scope>NUCLEOTIDE SEQUENCE [LARGE SCALE GENOMIC DNA]</scope>
    <source>
        <strain evidence="2 3">22DIII</strain>
    </source>
</reference>
<dbReference type="AlphaFoldDB" id="A0A4R5XBT8"/>